<protein>
    <submittedName>
        <fullName evidence="2">Uncharacterized protein</fullName>
    </submittedName>
</protein>
<feature type="region of interest" description="Disordered" evidence="1">
    <location>
        <begin position="1"/>
        <end position="48"/>
    </location>
</feature>
<sequence>MTCEIRNDCGSLGSSEFPPEDVEIQRSRSNRNGLAKIQRQKTSESGSTWAQNFRQVELVVFHQNDTSVSPHNPEKRKTFRRKLTLLDPTI</sequence>
<reference evidence="2" key="1">
    <citation type="submission" date="2023-03" db="UniProtKB">
        <authorList>
            <consortium name="EnsemblPlants"/>
        </authorList>
    </citation>
    <scope>IDENTIFICATION</scope>
</reference>
<proteinExistence type="predicted"/>
<evidence type="ECO:0000313" key="2">
    <source>
        <dbReference type="EnsemblPlants" id="MELO3C022398.2.1"/>
    </source>
</evidence>
<dbReference type="AlphaFoldDB" id="A0A9I9DSH4"/>
<dbReference type="Gramene" id="MELO3C022398.2.1">
    <property type="protein sequence ID" value="MELO3C022398.2.1"/>
    <property type="gene ID" value="MELO3C022398.2"/>
</dbReference>
<accession>A0A9I9DSH4</accession>
<evidence type="ECO:0000256" key="1">
    <source>
        <dbReference type="SAM" id="MobiDB-lite"/>
    </source>
</evidence>
<organism evidence="2">
    <name type="scientific">Cucumis melo</name>
    <name type="common">Muskmelon</name>
    <dbReference type="NCBI Taxonomy" id="3656"/>
    <lineage>
        <taxon>Eukaryota</taxon>
        <taxon>Viridiplantae</taxon>
        <taxon>Streptophyta</taxon>
        <taxon>Embryophyta</taxon>
        <taxon>Tracheophyta</taxon>
        <taxon>Spermatophyta</taxon>
        <taxon>Magnoliopsida</taxon>
        <taxon>eudicotyledons</taxon>
        <taxon>Gunneridae</taxon>
        <taxon>Pentapetalae</taxon>
        <taxon>rosids</taxon>
        <taxon>fabids</taxon>
        <taxon>Cucurbitales</taxon>
        <taxon>Cucurbitaceae</taxon>
        <taxon>Benincaseae</taxon>
        <taxon>Cucumis</taxon>
    </lineage>
</organism>
<name>A0A9I9DSH4_CUCME</name>
<dbReference type="EnsemblPlants" id="MELO3C022398.2.1">
    <property type="protein sequence ID" value="MELO3C022398.2.1"/>
    <property type="gene ID" value="MELO3C022398.2"/>
</dbReference>